<dbReference type="OrthoDB" id="164285at2"/>
<accession>D5AQR3</accession>
<protein>
    <submittedName>
        <fullName evidence="5">Type I restriction-modification system RcaSBIP, S subunit</fullName>
    </submittedName>
</protein>
<dbReference type="SUPFAM" id="SSF116734">
    <property type="entry name" value="DNA methylase specificity domain"/>
    <property type="match status" value="2"/>
</dbReference>
<dbReference type="GeneID" id="31492550"/>
<dbReference type="Gene3D" id="3.90.220.20">
    <property type="entry name" value="DNA methylase specificity domains"/>
    <property type="match status" value="2"/>
</dbReference>
<dbReference type="Pfam" id="PF01420">
    <property type="entry name" value="Methylase_S"/>
    <property type="match status" value="2"/>
</dbReference>
<dbReference type="AlphaFoldDB" id="D5AQR3"/>
<dbReference type="InterPro" id="IPR044946">
    <property type="entry name" value="Restrct_endonuc_typeI_TRD_sf"/>
</dbReference>
<evidence type="ECO:0000313" key="6">
    <source>
        <dbReference type="Proteomes" id="UP000002361"/>
    </source>
</evidence>
<dbReference type="RefSeq" id="WP_013066698.1">
    <property type="nucleotide sequence ID" value="NC_014034.1"/>
</dbReference>
<dbReference type="InterPro" id="IPR051212">
    <property type="entry name" value="Type-I_RE_S_subunit"/>
</dbReference>
<proteinExistence type="inferred from homology"/>
<keyword evidence="2" id="KW-0680">Restriction system</keyword>
<evidence type="ECO:0000259" key="4">
    <source>
        <dbReference type="Pfam" id="PF01420"/>
    </source>
</evidence>
<dbReference type="CDD" id="cd17246">
    <property type="entry name" value="RMtype1_S_SonII-TRD2-CR2_like"/>
    <property type="match status" value="1"/>
</dbReference>
<keyword evidence="3" id="KW-0238">DNA-binding</keyword>
<organism evidence="5 6">
    <name type="scientific">Rhodobacter capsulatus (strain ATCC BAA-309 / NBRC 16581 / SB1003)</name>
    <dbReference type="NCBI Taxonomy" id="272942"/>
    <lineage>
        <taxon>Bacteria</taxon>
        <taxon>Pseudomonadati</taxon>
        <taxon>Pseudomonadota</taxon>
        <taxon>Alphaproteobacteria</taxon>
        <taxon>Rhodobacterales</taxon>
        <taxon>Rhodobacter group</taxon>
        <taxon>Rhodobacter</taxon>
    </lineage>
</organism>
<dbReference type="InterPro" id="IPR000055">
    <property type="entry name" value="Restrct_endonuc_typeI_TRD"/>
</dbReference>
<evidence type="ECO:0000256" key="1">
    <source>
        <dbReference type="ARBA" id="ARBA00010923"/>
    </source>
</evidence>
<dbReference type="REBASE" id="25816">
    <property type="entry name" value="S.RcaSBORF952P"/>
</dbReference>
<reference key="1">
    <citation type="submission" date="2008-12" db="EMBL/GenBank/DDBJ databases">
        <title>Complete genome sequence of Rhodobacter capsulatus SB1003.</title>
        <authorList>
            <person name="Strnad H."/>
            <person name="Lapidus A."/>
            <person name="Vlcek C."/>
            <person name="Ulbrich P."/>
            <person name="Paces J."/>
            <person name="Maltsev N."/>
            <person name="Kumar V."/>
            <person name="Kogan Y."/>
            <person name="Milgram A."/>
            <person name="Rebrekov D."/>
            <person name="Mazur M."/>
            <person name="Cox R."/>
            <person name="Kyrpides N."/>
            <person name="Kolar M."/>
            <person name="Sachova J."/>
            <person name="Ridl J."/>
            <person name="Ivanova N."/>
            <person name="Kapatral V."/>
            <person name="Los T."/>
            <person name="Lykidis A."/>
            <person name="Mikhailova N."/>
            <person name="Reznik G."/>
            <person name="Vasieva O."/>
            <person name="Fonstein M."/>
            <person name="Paces V."/>
            <person name="Haselkorn R."/>
        </authorList>
    </citation>
    <scope>NUCLEOTIDE SEQUENCE</scope>
    <source>
        <strain>SB1003</strain>
    </source>
</reference>
<reference evidence="5 6" key="2">
    <citation type="journal article" date="2010" name="J. Bacteriol.">
        <title>Complete genome sequence of the photosynthetic purple nonsulfur bacterium Rhodobacter capsulatus SB 1003.</title>
        <authorList>
            <person name="Strnad H."/>
            <person name="Lapidus A."/>
            <person name="Paces J."/>
            <person name="Ulbrich P."/>
            <person name="Vlcek C."/>
            <person name="Paces V."/>
            <person name="Haselkorn R."/>
        </authorList>
    </citation>
    <scope>NUCLEOTIDE SEQUENCE [LARGE SCALE GENOMIC DNA]</scope>
    <source>
        <strain evidence="6">ATCC BAA-309 / NBRC 16581 / SB1003</strain>
    </source>
</reference>
<dbReference type="GO" id="GO:0009307">
    <property type="term" value="P:DNA restriction-modification system"/>
    <property type="evidence" value="ECO:0007669"/>
    <property type="project" value="UniProtKB-KW"/>
</dbReference>
<dbReference type="PANTHER" id="PTHR43140:SF1">
    <property type="entry name" value="TYPE I RESTRICTION ENZYME ECOKI SPECIFICITY SUBUNIT"/>
    <property type="match status" value="1"/>
</dbReference>
<dbReference type="STRING" id="272942.RCAP_rcc00954"/>
<dbReference type="eggNOG" id="COG0732">
    <property type="taxonomic scope" value="Bacteria"/>
</dbReference>
<dbReference type="KEGG" id="rcp:RCAP_rcc00954"/>
<feature type="domain" description="Type I restriction modification DNA specificity" evidence="4">
    <location>
        <begin position="214"/>
        <end position="375"/>
    </location>
</feature>
<dbReference type="GO" id="GO:0003677">
    <property type="term" value="F:DNA binding"/>
    <property type="evidence" value="ECO:0007669"/>
    <property type="project" value="UniProtKB-KW"/>
</dbReference>
<comment type="similarity">
    <text evidence="1">Belongs to the type-I restriction system S methylase family.</text>
</comment>
<dbReference type="PANTHER" id="PTHR43140">
    <property type="entry name" value="TYPE-1 RESTRICTION ENZYME ECOKI SPECIFICITY PROTEIN"/>
    <property type="match status" value="1"/>
</dbReference>
<keyword evidence="6" id="KW-1185">Reference proteome</keyword>
<dbReference type="Proteomes" id="UP000002361">
    <property type="component" value="Chromosome"/>
</dbReference>
<feature type="domain" description="Type I restriction modification DNA specificity" evidence="4">
    <location>
        <begin position="30"/>
        <end position="169"/>
    </location>
</feature>
<evidence type="ECO:0000256" key="3">
    <source>
        <dbReference type="ARBA" id="ARBA00023125"/>
    </source>
</evidence>
<evidence type="ECO:0000313" key="5">
    <source>
        <dbReference type="EMBL" id="ADE84719.1"/>
    </source>
</evidence>
<dbReference type="EMBL" id="CP001312">
    <property type="protein sequence ID" value="ADE84719.1"/>
    <property type="molecule type" value="Genomic_DNA"/>
</dbReference>
<evidence type="ECO:0000256" key="2">
    <source>
        <dbReference type="ARBA" id="ARBA00022747"/>
    </source>
</evidence>
<gene>
    <name evidence="5" type="primary">hsdS1</name>
    <name evidence="5" type="ordered locus">RCAP_rcc00954</name>
</gene>
<dbReference type="HOGENOM" id="CLU_021095_10_2_5"/>
<sequence>MRELPNGWAETTLGKVTLPFETTDPTRRPDETFQYIDIGSIDNQTQTITQPKSILGRDAPSRARRVVKKDDVLFSTVRTYLKNIAVVPESLDSQLTSTGIAVLRPSEALDGRYLFNWVKSDEFISTMSKAQDGTLYPAVTDKDVSGGRIPLPPLHEQKRIVAKVDGLTARTARARADLDRIPTLIARYKQSLLALAFSGELTAGWRKTKALNDFETVKLHSLCLSVTDGDHQAPPRSDSGIPFITISAMNTGRIDLSKATRAVPRSYFDEIKESRRPAIGDVLFSVTGSIGIPALVETDLPFVFQRHIAIMKPNTERVSGRFLSYLLASPQIREQVDAIATGTAQLTVPLGGLRQFDFPCPTLEEQAEIVRLITSAFNWVDRMAADHAAAADLLPKLDAAILAKAFRGELVPQDPSDEPASALLERVQVERNATSRNPRGRRLAGVSEVIEIQLPPIQIHVSVGPVTIIETRGRQAMTKSRQDDDVMGKPYLASLLKEGHSASAQDLFKAADLPVADFYKQLAWEIANKHIRDDDEKLEAL</sequence>
<name>D5AQR3_RHOCB</name>